<feature type="region of interest" description="Disordered" evidence="1">
    <location>
        <begin position="1"/>
        <end position="37"/>
    </location>
</feature>
<evidence type="ECO:0000256" key="2">
    <source>
        <dbReference type="SAM" id="Phobius"/>
    </source>
</evidence>
<evidence type="ECO:0000256" key="1">
    <source>
        <dbReference type="SAM" id="MobiDB-lite"/>
    </source>
</evidence>
<protein>
    <submittedName>
        <fullName evidence="3">Uncharacterized protein</fullName>
    </submittedName>
</protein>
<evidence type="ECO:0000313" key="3">
    <source>
        <dbReference type="EMBL" id="AVQ02438.1"/>
    </source>
</evidence>
<keyword evidence="2" id="KW-0812">Transmembrane</keyword>
<accession>A0ABN5ITS8</accession>
<feature type="transmembrane region" description="Helical" evidence="2">
    <location>
        <begin position="65"/>
        <end position="88"/>
    </location>
</feature>
<dbReference type="RefSeq" id="WP_013079385.1">
    <property type="nucleotide sequence ID" value="NZ_CP027850.1"/>
</dbReference>
<dbReference type="EMBL" id="CP027850">
    <property type="protein sequence ID" value="AVQ02438.1"/>
    <property type="molecule type" value="Genomic_DNA"/>
</dbReference>
<dbReference type="Proteomes" id="UP000240527">
    <property type="component" value="Chromosome"/>
</dbReference>
<keyword evidence="2" id="KW-1133">Transmembrane helix</keyword>
<name>A0ABN5ITS8_9CAUL</name>
<sequence>MLKHRSHYLDAIAPNPSVSPGFEPRVAPRPANDQDTPVASAARSLQADIARAFAAKNGWSVGQTVAAGVIFHLGVFCALGLAAGAALAQLARG</sequence>
<keyword evidence="2" id="KW-0472">Membrane</keyword>
<gene>
    <name evidence="3" type="ORF">B7G68_11660</name>
</gene>
<reference evidence="3 4" key="1">
    <citation type="journal article" date="2015" name="Biotechnol. Bioeng.">
        <title>Genome sequence and phenotypic characterization of Caulobacter segnis.</title>
        <authorList>
            <person name="Patel S."/>
            <person name="Fletcher B."/>
            <person name="Scott D.C."/>
            <person name="Ely B."/>
        </authorList>
    </citation>
    <scope>NUCLEOTIDE SEQUENCE [LARGE SCALE GENOMIC DNA]</scope>
    <source>
        <strain evidence="3 4">TK0059</strain>
    </source>
</reference>
<proteinExistence type="predicted"/>
<organism evidence="3 4">
    <name type="scientific">Caulobacter segnis</name>
    <dbReference type="NCBI Taxonomy" id="88688"/>
    <lineage>
        <taxon>Bacteria</taxon>
        <taxon>Pseudomonadati</taxon>
        <taxon>Pseudomonadota</taxon>
        <taxon>Alphaproteobacteria</taxon>
        <taxon>Caulobacterales</taxon>
        <taxon>Caulobacteraceae</taxon>
        <taxon>Caulobacter</taxon>
    </lineage>
</organism>
<keyword evidence="4" id="KW-1185">Reference proteome</keyword>
<evidence type="ECO:0000313" key="4">
    <source>
        <dbReference type="Proteomes" id="UP000240527"/>
    </source>
</evidence>